<sequence length="144" mass="15664">MKTRWWMVVVAIVPLLSEGCGNLEEFPNPESIFESTFNAPPGPSISLLQAYGRGFRDNGACYLRFKASSATFASLTAKGFTPISQADFKAKIRSGSISGPTPSWWNPLKDAPSIFLDSGSFHPTFSSGQAIAAYDPKSQIVNFY</sequence>
<organism evidence="1">
    <name type="scientific">Singulisphaera sp. Ch08</name>
    <dbReference type="NCBI Taxonomy" id="3120278"/>
    <lineage>
        <taxon>Bacteria</taxon>
        <taxon>Pseudomonadati</taxon>
        <taxon>Planctomycetota</taxon>
        <taxon>Planctomycetia</taxon>
        <taxon>Isosphaerales</taxon>
        <taxon>Isosphaeraceae</taxon>
        <taxon>Singulisphaera</taxon>
    </lineage>
</organism>
<accession>A0AAU7CSI5</accession>
<proteinExistence type="predicted"/>
<gene>
    <name evidence="1" type="ORF">V5E97_17990</name>
</gene>
<evidence type="ECO:0008006" key="2">
    <source>
        <dbReference type="Google" id="ProtNLM"/>
    </source>
</evidence>
<evidence type="ECO:0000313" key="1">
    <source>
        <dbReference type="EMBL" id="XBH07847.1"/>
    </source>
</evidence>
<protein>
    <recommendedName>
        <fullName evidence="2">Lipoprotein</fullName>
    </recommendedName>
</protein>
<name>A0AAU7CSI5_9BACT</name>
<reference evidence="1" key="1">
    <citation type="submission" date="2024-05" db="EMBL/GenBank/DDBJ databases">
        <title>Planctomycetes of the genus Singulisphaera possess chitinolytic capabilities.</title>
        <authorList>
            <person name="Ivanova A."/>
        </authorList>
    </citation>
    <scope>NUCLEOTIDE SEQUENCE</scope>
    <source>
        <strain evidence="1">Ch08T</strain>
    </source>
</reference>
<dbReference type="EMBL" id="CP155447">
    <property type="protein sequence ID" value="XBH07847.1"/>
    <property type="molecule type" value="Genomic_DNA"/>
</dbReference>
<dbReference type="RefSeq" id="WP_406700685.1">
    <property type="nucleotide sequence ID" value="NZ_CP155447.1"/>
</dbReference>
<dbReference type="AlphaFoldDB" id="A0AAU7CSI5"/>